<proteinExistence type="inferred from homology"/>
<dbReference type="InterPro" id="IPR013249">
    <property type="entry name" value="RNA_pol_sigma70_r4_t2"/>
</dbReference>
<evidence type="ECO:0000259" key="5">
    <source>
        <dbReference type="Pfam" id="PF04542"/>
    </source>
</evidence>
<dbReference type="SUPFAM" id="SSF88946">
    <property type="entry name" value="Sigma2 domain of RNA polymerase sigma factors"/>
    <property type="match status" value="1"/>
</dbReference>
<dbReference type="Pfam" id="PF08281">
    <property type="entry name" value="Sigma70_r4_2"/>
    <property type="match status" value="1"/>
</dbReference>
<reference evidence="8 9" key="2">
    <citation type="submission" date="2020-08" db="EMBL/GenBank/DDBJ databases">
        <authorList>
            <person name="Partida-Martinez L."/>
            <person name="Huntemann M."/>
            <person name="Clum A."/>
            <person name="Wang J."/>
            <person name="Palaniappan K."/>
            <person name="Ritter S."/>
            <person name="Chen I.-M."/>
            <person name="Stamatis D."/>
            <person name="Reddy T."/>
            <person name="O'Malley R."/>
            <person name="Daum C."/>
            <person name="Shapiro N."/>
            <person name="Ivanova N."/>
            <person name="Kyrpides N."/>
            <person name="Woyke T."/>
        </authorList>
    </citation>
    <scope>NUCLEOTIDE SEQUENCE [LARGE SCALE GENOMIC DNA]</scope>
    <source>
        <strain evidence="8 9">RAS26</strain>
    </source>
</reference>
<accession>A0A7W4UDE8</accession>
<dbReference type="InterPro" id="IPR013324">
    <property type="entry name" value="RNA_pol_sigma_r3/r4-like"/>
</dbReference>
<gene>
    <name evidence="8" type="ORF">FHR80_001035</name>
</gene>
<evidence type="ECO:0000256" key="4">
    <source>
        <dbReference type="ARBA" id="ARBA00023163"/>
    </source>
</evidence>
<dbReference type="GO" id="GO:0006352">
    <property type="term" value="P:DNA-templated transcription initiation"/>
    <property type="evidence" value="ECO:0007669"/>
    <property type="project" value="InterPro"/>
</dbReference>
<dbReference type="InterPro" id="IPR014284">
    <property type="entry name" value="RNA_pol_sigma-70_dom"/>
</dbReference>
<dbReference type="Gene3D" id="1.10.1740.10">
    <property type="match status" value="1"/>
</dbReference>
<dbReference type="GO" id="GO:0003677">
    <property type="term" value="F:DNA binding"/>
    <property type="evidence" value="ECO:0007669"/>
    <property type="project" value="InterPro"/>
</dbReference>
<evidence type="ECO:0000256" key="3">
    <source>
        <dbReference type="ARBA" id="ARBA00023082"/>
    </source>
</evidence>
<keyword evidence="2" id="KW-0805">Transcription regulation</keyword>
<comment type="caution">
    <text evidence="8">The sequence shown here is derived from an EMBL/GenBank/DDBJ whole genome shotgun (WGS) entry which is preliminary data.</text>
</comment>
<dbReference type="NCBIfam" id="TIGR02937">
    <property type="entry name" value="sigma70-ECF"/>
    <property type="match status" value="1"/>
</dbReference>
<evidence type="ECO:0000256" key="2">
    <source>
        <dbReference type="ARBA" id="ARBA00023015"/>
    </source>
</evidence>
<organism evidence="8 9">
    <name type="scientific">Cellulomonas cellasea</name>
    <dbReference type="NCBI Taxonomy" id="43670"/>
    <lineage>
        <taxon>Bacteria</taxon>
        <taxon>Bacillati</taxon>
        <taxon>Actinomycetota</taxon>
        <taxon>Actinomycetes</taxon>
        <taxon>Micrococcales</taxon>
        <taxon>Cellulomonadaceae</taxon>
        <taxon>Cellulomonas</taxon>
    </lineage>
</organism>
<feature type="domain" description="DUF6596" evidence="7">
    <location>
        <begin position="189"/>
        <end position="289"/>
    </location>
</feature>
<dbReference type="AlphaFoldDB" id="A0A7W4UDE8"/>
<keyword evidence="3" id="KW-0731">Sigma factor</keyword>
<dbReference type="Proteomes" id="UP000518206">
    <property type="component" value="Unassembled WGS sequence"/>
</dbReference>
<dbReference type="InterPro" id="IPR046531">
    <property type="entry name" value="DUF6596"/>
</dbReference>
<evidence type="ECO:0000313" key="8">
    <source>
        <dbReference type="EMBL" id="MBB2922141.1"/>
    </source>
</evidence>
<evidence type="ECO:0000259" key="7">
    <source>
        <dbReference type="Pfam" id="PF20239"/>
    </source>
</evidence>
<dbReference type="InterPro" id="IPR036388">
    <property type="entry name" value="WH-like_DNA-bd_sf"/>
</dbReference>
<feature type="domain" description="RNA polymerase sigma-70 region 2" evidence="5">
    <location>
        <begin position="25"/>
        <end position="83"/>
    </location>
</feature>
<dbReference type="PANTHER" id="PTHR47756:SF2">
    <property type="entry name" value="BLL6612 PROTEIN"/>
    <property type="match status" value="1"/>
</dbReference>
<dbReference type="SUPFAM" id="SSF88659">
    <property type="entry name" value="Sigma3 and sigma4 domains of RNA polymerase sigma factors"/>
    <property type="match status" value="1"/>
</dbReference>
<dbReference type="Pfam" id="PF20239">
    <property type="entry name" value="DUF6596"/>
    <property type="match status" value="1"/>
</dbReference>
<name>A0A7W4UDE8_9CELL</name>
<evidence type="ECO:0000256" key="1">
    <source>
        <dbReference type="ARBA" id="ARBA00010641"/>
    </source>
</evidence>
<evidence type="ECO:0000259" key="6">
    <source>
        <dbReference type="Pfam" id="PF08281"/>
    </source>
</evidence>
<feature type="domain" description="RNA polymerase sigma factor 70 region 4 type 2" evidence="6">
    <location>
        <begin position="121"/>
        <end position="171"/>
    </location>
</feature>
<evidence type="ECO:0000313" key="9">
    <source>
        <dbReference type="Proteomes" id="UP000518206"/>
    </source>
</evidence>
<dbReference type="EMBL" id="JACHVX010000001">
    <property type="protein sequence ID" value="MBB2922141.1"/>
    <property type="molecule type" value="Genomic_DNA"/>
</dbReference>
<dbReference type="InterPro" id="IPR013325">
    <property type="entry name" value="RNA_pol_sigma_r2"/>
</dbReference>
<protein>
    <submittedName>
        <fullName evidence="8">RNA polymerase sigma factor (Sigma-70 family)</fullName>
    </submittedName>
</protein>
<dbReference type="RefSeq" id="WP_183295032.1">
    <property type="nucleotide sequence ID" value="NZ_JACHVX010000001.1"/>
</dbReference>
<reference evidence="8 9" key="1">
    <citation type="submission" date="2020-08" db="EMBL/GenBank/DDBJ databases">
        <title>The Agave Microbiome: Exploring the role of microbial communities in plant adaptations to desert environments.</title>
        <authorList>
            <person name="Partida-Martinez L.P."/>
        </authorList>
    </citation>
    <scope>NUCLEOTIDE SEQUENCE [LARGE SCALE GENOMIC DNA]</scope>
    <source>
        <strain evidence="8 9">RAS26</strain>
    </source>
</reference>
<dbReference type="InterPro" id="IPR007627">
    <property type="entry name" value="RNA_pol_sigma70_r2"/>
</dbReference>
<dbReference type="Gene3D" id="1.10.10.10">
    <property type="entry name" value="Winged helix-like DNA-binding domain superfamily/Winged helix DNA-binding domain"/>
    <property type="match status" value="1"/>
</dbReference>
<keyword evidence="4" id="KW-0804">Transcription</keyword>
<dbReference type="Pfam" id="PF04542">
    <property type="entry name" value="Sigma70_r2"/>
    <property type="match status" value="1"/>
</dbReference>
<dbReference type="PANTHER" id="PTHR47756">
    <property type="entry name" value="BLL6612 PROTEIN-RELATED"/>
    <property type="match status" value="1"/>
</dbReference>
<dbReference type="GO" id="GO:0016987">
    <property type="term" value="F:sigma factor activity"/>
    <property type="evidence" value="ECO:0007669"/>
    <property type="project" value="UniProtKB-KW"/>
</dbReference>
<sequence length="428" mass="45871">MTDPEDLRTTRATVEAVWRIEWTRLVASLTRLTRDVGLAEDLAQDVMVVALEQWPRSGIPADPGPWLMATAKHRAVDALRRRSAYARKLAQVARTDGAPRVEDPADRPADGVEDDVLRLVFLTCHPALTRESRVALTLRLVGGLTTAEIARAFLVPETTVGQRISRAKRTLATAGVPFGLPGAAELPARLGAVLEVVYLVFNEGYAATAGAAWTRGDLCAEAQRLGRLLAALLPREPEVHGLLALLELQASRLPARTAPDGSAVLLDDQDRRRWDRLLVRRGLAALDRARALGGELGPYALQAAIAAEHARSPSPDATDWPRIAALYRVLVHVAPSPVVELNRAVAVGRARGPAAGLALVDALVAAGQLAGYPHLSAVRGELLAALGRDTEAGAEFDRAARLTRNARERELFERRARTAEGAAAPPGA</sequence>
<comment type="similarity">
    <text evidence="1">Belongs to the sigma-70 factor family. ECF subfamily.</text>
</comment>